<feature type="non-terminal residue" evidence="2">
    <location>
        <position position="161"/>
    </location>
</feature>
<sequence>PNIELIGDVELTETQLMQKIWKKQFQITHTDDHPHIPSEDGLSLPLTRQGIQHKEYVPIVSSVDLQMVEYVEVDRTLRQKIRHKLDKEEGVGKNPRKVEEKKQKEGEKIPKKDEKKKTQAEDISKEAKEKETKTPLKRRSLVKWQQNMAHILPEDTSEEDS</sequence>
<dbReference type="Proteomes" id="UP001057375">
    <property type="component" value="Unassembled WGS sequence"/>
</dbReference>
<comment type="caution">
    <text evidence="2">The sequence shown here is derived from an EMBL/GenBank/DDBJ whole genome shotgun (WGS) entry which is preliminary data.</text>
</comment>
<feature type="region of interest" description="Disordered" evidence="1">
    <location>
        <begin position="81"/>
        <end position="161"/>
    </location>
</feature>
<gene>
    <name evidence="2" type="ORF">ADUPG1_002504</name>
</gene>
<evidence type="ECO:0000313" key="3">
    <source>
        <dbReference type="Proteomes" id="UP001057375"/>
    </source>
</evidence>
<evidence type="ECO:0000313" key="2">
    <source>
        <dbReference type="EMBL" id="GKT33472.1"/>
    </source>
</evidence>
<evidence type="ECO:0000256" key="1">
    <source>
        <dbReference type="SAM" id="MobiDB-lite"/>
    </source>
</evidence>
<reference evidence="2" key="1">
    <citation type="submission" date="2022-03" db="EMBL/GenBank/DDBJ databases">
        <title>Draft genome sequence of Aduncisulcus paluster, a free-living microaerophilic Fornicata.</title>
        <authorList>
            <person name="Yuyama I."/>
            <person name="Kume K."/>
            <person name="Tamura T."/>
            <person name="Inagaki Y."/>
            <person name="Hashimoto T."/>
        </authorList>
    </citation>
    <scope>NUCLEOTIDE SEQUENCE</scope>
    <source>
        <strain evidence="2">NY0171</strain>
    </source>
</reference>
<name>A0ABQ5KLT2_9EUKA</name>
<keyword evidence="3" id="KW-1185">Reference proteome</keyword>
<feature type="compositionally biased region" description="Basic and acidic residues" evidence="1">
    <location>
        <begin position="85"/>
        <end position="134"/>
    </location>
</feature>
<accession>A0ABQ5KLT2</accession>
<protein>
    <submittedName>
        <fullName evidence="2">Uncharacterized protein</fullName>
    </submittedName>
</protein>
<organism evidence="2 3">
    <name type="scientific">Aduncisulcus paluster</name>
    <dbReference type="NCBI Taxonomy" id="2918883"/>
    <lineage>
        <taxon>Eukaryota</taxon>
        <taxon>Metamonada</taxon>
        <taxon>Carpediemonas-like organisms</taxon>
        <taxon>Aduncisulcus</taxon>
    </lineage>
</organism>
<feature type="non-terminal residue" evidence="2">
    <location>
        <position position="1"/>
    </location>
</feature>
<proteinExistence type="predicted"/>
<dbReference type="EMBL" id="BQXS01002940">
    <property type="protein sequence ID" value="GKT33472.1"/>
    <property type="molecule type" value="Genomic_DNA"/>
</dbReference>